<feature type="compositionally biased region" description="Acidic residues" evidence="5">
    <location>
        <begin position="695"/>
        <end position="709"/>
    </location>
</feature>
<protein>
    <recommendedName>
        <fullName evidence="2">N-terminal kinase-like protein</fullName>
    </recommendedName>
    <alternativeName>
        <fullName evidence="3">SCY1-like protein 1</fullName>
    </alternativeName>
</protein>
<dbReference type="AlphaFoldDB" id="A0A9P0AWW7"/>
<dbReference type="Proteomes" id="UP001154078">
    <property type="component" value="Chromosome 2"/>
</dbReference>
<dbReference type="OrthoDB" id="447103at2759"/>
<dbReference type="Gene3D" id="1.10.510.10">
    <property type="entry name" value="Transferase(Phosphotransferase) domain 1"/>
    <property type="match status" value="1"/>
</dbReference>
<dbReference type="Pfam" id="PF00069">
    <property type="entry name" value="Pkinase"/>
    <property type="match status" value="1"/>
</dbReference>
<sequence length="810" mass="90500">MWSFFSRDPSKDFNFEIGEPVGRLHEKSVWSLHKGKKKGSNEEVSVFVFDIKNSSEAQLEIAKSSIKRLKTLRHPSVLTYIDSLESDKFLYLATEYVETLFDHLEKLPLEGPQRDLYVAWGIFQITRALSFLNNDGNLRHNNVNIWSVFVNSSGEWKLGGVEYVSSVQDPPPMYRILPGSEVYDPPEKNDNNKLKMTTKCSIDMWGLGCLIWEVFNDPAQSQASFKVLNKVPKQLGPLYYELVGTNPASRPNPADIITRCRKLGGYFKNDLVDTLLFLEEIQIKDKNEKNRFFSNLTPHLDNFPDNVCKHKILPQLITAFEYGDAGSAVLSPMFKLGRLLDEAEYQKKIVPCVVKLFSSNDRATRSRLLQQLEYFIGHLQSGTVNDQIFPQVAHGFMDTNPTIREQTVKSVIHLASKLNYNNLNIEVLRHFARLQSKDEQGGIRTNTTVCLGKIAQHLHPQMRQKVLISAFIRAMRDPFPPARNAGILALAATQQYYLLSEVSTRILPVLCHLTMDPEKSVRDSVFRTLKGFIGKLEKVSEDPSLRESMEADVNTATPSLSNAAATWAGWAVTAVTAKFYRSQSDTVKSMNPMANKMLTKPGSLEQPSSSSISTTTSSVTSMTSLEHEDGSKGNDSVSDYDYDQWGDNENWGDMETGGHVVSTSGSNSGGGAGHSSDPTSPPSGSGGTARVTDGWDNEEWGSLEEEAEADLTSPSEAWSPTDTTPIIPIEKNNRADQNWGQDQNNKSTNNWDDNDFEPLEENPGGGTNPKLEEARKKREERKLMRQKELEARRASRGPASGPMKLGAKKL</sequence>
<feature type="compositionally biased region" description="Polar residues" evidence="5">
    <location>
        <begin position="712"/>
        <end position="724"/>
    </location>
</feature>
<evidence type="ECO:0000256" key="3">
    <source>
        <dbReference type="ARBA" id="ARBA00042347"/>
    </source>
</evidence>
<comment type="similarity">
    <text evidence="1">Belongs to the protein kinase superfamily.</text>
</comment>
<dbReference type="InterPro" id="IPR051177">
    <property type="entry name" value="CIK-Related_Protein"/>
</dbReference>
<gene>
    <name evidence="7" type="ORF">MELIAE_LOCUS3177</name>
</gene>
<dbReference type="PANTHER" id="PTHR12984:SF3">
    <property type="entry name" value="N-TERMINAL KINASE-LIKE PROTEIN"/>
    <property type="match status" value="1"/>
</dbReference>
<dbReference type="GO" id="GO:0004672">
    <property type="term" value="F:protein kinase activity"/>
    <property type="evidence" value="ECO:0007669"/>
    <property type="project" value="InterPro"/>
</dbReference>
<dbReference type="PANTHER" id="PTHR12984">
    <property type="entry name" value="SCY1-RELATED S/T PROTEIN KINASE-LIKE"/>
    <property type="match status" value="1"/>
</dbReference>
<evidence type="ECO:0000313" key="8">
    <source>
        <dbReference type="Proteomes" id="UP001154078"/>
    </source>
</evidence>
<evidence type="ECO:0000256" key="2">
    <source>
        <dbReference type="ARBA" id="ARBA00040972"/>
    </source>
</evidence>
<dbReference type="PROSITE" id="PS50011">
    <property type="entry name" value="PROTEIN_KINASE_DOM"/>
    <property type="match status" value="1"/>
</dbReference>
<dbReference type="InterPro" id="IPR011989">
    <property type="entry name" value="ARM-like"/>
</dbReference>
<dbReference type="SMART" id="SM00220">
    <property type="entry name" value="S_TKc"/>
    <property type="match status" value="1"/>
</dbReference>
<feature type="compositionally biased region" description="Acidic residues" evidence="5">
    <location>
        <begin position="638"/>
        <end position="652"/>
    </location>
</feature>
<dbReference type="InterPro" id="IPR011009">
    <property type="entry name" value="Kinase-like_dom_sf"/>
</dbReference>
<proteinExistence type="inferred from homology"/>
<organism evidence="7 8">
    <name type="scientific">Brassicogethes aeneus</name>
    <name type="common">Rape pollen beetle</name>
    <name type="synonym">Meligethes aeneus</name>
    <dbReference type="NCBI Taxonomy" id="1431903"/>
    <lineage>
        <taxon>Eukaryota</taxon>
        <taxon>Metazoa</taxon>
        <taxon>Ecdysozoa</taxon>
        <taxon>Arthropoda</taxon>
        <taxon>Hexapoda</taxon>
        <taxon>Insecta</taxon>
        <taxon>Pterygota</taxon>
        <taxon>Neoptera</taxon>
        <taxon>Endopterygota</taxon>
        <taxon>Coleoptera</taxon>
        <taxon>Polyphaga</taxon>
        <taxon>Cucujiformia</taxon>
        <taxon>Nitidulidae</taxon>
        <taxon>Meligethinae</taxon>
        <taxon>Brassicogethes</taxon>
    </lineage>
</organism>
<comment type="function">
    <text evidence="4">Regulates COPI-mediated retrograde protein traffic at the interface between the Golgi apparatus and the endoplasmic reticulum. Involved in the maintenance of the Golgi apparatus morphology.</text>
</comment>
<accession>A0A9P0AWW7</accession>
<name>A0A9P0AWW7_BRAAE</name>
<dbReference type="InterPro" id="IPR016024">
    <property type="entry name" value="ARM-type_fold"/>
</dbReference>
<feature type="compositionally biased region" description="Low complexity" evidence="5">
    <location>
        <begin position="608"/>
        <end position="624"/>
    </location>
</feature>
<feature type="compositionally biased region" description="Basic and acidic residues" evidence="5">
    <location>
        <begin position="770"/>
        <end position="793"/>
    </location>
</feature>
<evidence type="ECO:0000259" key="6">
    <source>
        <dbReference type="PROSITE" id="PS50011"/>
    </source>
</evidence>
<evidence type="ECO:0000313" key="7">
    <source>
        <dbReference type="EMBL" id="CAH0550341.1"/>
    </source>
</evidence>
<dbReference type="InterPro" id="IPR000719">
    <property type="entry name" value="Prot_kinase_dom"/>
</dbReference>
<dbReference type="EMBL" id="OV121133">
    <property type="protein sequence ID" value="CAH0550341.1"/>
    <property type="molecule type" value="Genomic_DNA"/>
</dbReference>
<keyword evidence="8" id="KW-1185">Reference proteome</keyword>
<feature type="compositionally biased region" description="Polar residues" evidence="5">
    <location>
        <begin position="735"/>
        <end position="751"/>
    </location>
</feature>
<dbReference type="SUPFAM" id="SSF56112">
    <property type="entry name" value="Protein kinase-like (PK-like)"/>
    <property type="match status" value="1"/>
</dbReference>
<dbReference type="SUPFAM" id="SSF48371">
    <property type="entry name" value="ARM repeat"/>
    <property type="match status" value="1"/>
</dbReference>
<evidence type="ECO:0000256" key="1">
    <source>
        <dbReference type="ARBA" id="ARBA00038349"/>
    </source>
</evidence>
<dbReference type="GO" id="GO:0005524">
    <property type="term" value="F:ATP binding"/>
    <property type="evidence" value="ECO:0007669"/>
    <property type="project" value="InterPro"/>
</dbReference>
<feature type="compositionally biased region" description="Low complexity" evidence="5">
    <location>
        <begin position="657"/>
        <end position="666"/>
    </location>
</feature>
<feature type="domain" description="Protein kinase" evidence="6">
    <location>
        <begin position="15"/>
        <end position="267"/>
    </location>
</feature>
<evidence type="ECO:0000256" key="4">
    <source>
        <dbReference type="ARBA" id="ARBA00056114"/>
    </source>
</evidence>
<reference evidence="7" key="1">
    <citation type="submission" date="2021-12" db="EMBL/GenBank/DDBJ databases">
        <authorList>
            <person name="King R."/>
        </authorList>
    </citation>
    <scope>NUCLEOTIDE SEQUENCE</scope>
</reference>
<dbReference type="Gene3D" id="3.30.200.20">
    <property type="entry name" value="Phosphorylase Kinase, domain 1"/>
    <property type="match status" value="1"/>
</dbReference>
<feature type="region of interest" description="Disordered" evidence="5">
    <location>
        <begin position="593"/>
        <end position="810"/>
    </location>
</feature>
<dbReference type="Gene3D" id="1.25.10.10">
    <property type="entry name" value="Leucine-rich Repeat Variant"/>
    <property type="match status" value="1"/>
</dbReference>
<evidence type="ECO:0000256" key="5">
    <source>
        <dbReference type="SAM" id="MobiDB-lite"/>
    </source>
</evidence>